<dbReference type="AlphaFoldDB" id="A0A0C9YHZ0"/>
<evidence type="ECO:0000313" key="6">
    <source>
        <dbReference type="Proteomes" id="UP000054018"/>
    </source>
</evidence>
<reference evidence="6" key="2">
    <citation type="submission" date="2015-01" db="EMBL/GenBank/DDBJ databases">
        <title>Evolutionary Origins and Diversification of the Mycorrhizal Mutualists.</title>
        <authorList>
            <consortium name="DOE Joint Genome Institute"/>
            <consortium name="Mycorrhizal Genomics Consortium"/>
            <person name="Kohler A."/>
            <person name="Kuo A."/>
            <person name="Nagy L.G."/>
            <person name="Floudas D."/>
            <person name="Copeland A."/>
            <person name="Barry K.W."/>
            <person name="Cichocki N."/>
            <person name="Veneault-Fourrey C."/>
            <person name="LaButti K."/>
            <person name="Lindquist E.A."/>
            <person name="Lipzen A."/>
            <person name="Lundell T."/>
            <person name="Morin E."/>
            <person name="Murat C."/>
            <person name="Riley R."/>
            <person name="Ohm R."/>
            <person name="Sun H."/>
            <person name="Tunlid A."/>
            <person name="Henrissat B."/>
            <person name="Grigoriev I.V."/>
            <person name="Hibbett D.S."/>
            <person name="Martin F."/>
        </authorList>
    </citation>
    <scope>NUCLEOTIDE SEQUENCE [LARGE SCALE GENOMIC DNA]</scope>
    <source>
        <strain evidence="6">441</strain>
    </source>
</reference>
<dbReference type="PROSITE" id="PS50600">
    <property type="entry name" value="ULP_PROTEASE"/>
    <property type="match status" value="1"/>
</dbReference>
<name>A0A0C9YHZ0_9AGAM</name>
<dbReference type="InterPro" id="IPR040521">
    <property type="entry name" value="KDZ"/>
</dbReference>
<dbReference type="PANTHER" id="PTHR33096">
    <property type="entry name" value="CXC2 DOMAIN-CONTAINING PROTEIN"/>
    <property type="match status" value="1"/>
</dbReference>
<accession>A0A0C9YHZ0</accession>
<dbReference type="HOGENOM" id="CLU_004552_0_0_1"/>
<evidence type="ECO:0000313" key="5">
    <source>
        <dbReference type="EMBL" id="KIK16311.1"/>
    </source>
</evidence>
<proteinExistence type="inferred from homology"/>
<dbReference type="PANTHER" id="PTHR33096:SF1">
    <property type="entry name" value="CXC1-LIKE CYSTEINE CLUSTER ASSOCIATED WITH KDZ TRANSPOSASES DOMAIN-CONTAINING PROTEIN"/>
    <property type="match status" value="1"/>
</dbReference>
<dbReference type="InterPro" id="IPR003653">
    <property type="entry name" value="Peptidase_C48_C"/>
</dbReference>
<keyword evidence="2" id="KW-0645">Protease</keyword>
<dbReference type="EMBL" id="KN833862">
    <property type="protein sequence ID" value="KIK16311.1"/>
    <property type="molecule type" value="Genomic_DNA"/>
</dbReference>
<dbReference type="GO" id="GO:0008234">
    <property type="term" value="F:cysteine-type peptidase activity"/>
    <property type="evidence" value="ECO:0007669"/>
    <property type="project" value="InterPro"/>
</dbReference>
<dbReference type="OrthoDB" id="3253684at2759"/>
<dbReference type="Pfam" id="PF02902">
    <property type="entry name" value="Peptidase_C48"/>
    <property type="match status" value="1"/>
</dbReference>
<dbReference type="Proteomes" id="UP000054018">
    <property type="component" value="Unassembled WGS sequence"/>
</dbReference>
<dbReference type="InterPro" id="IPR038765">
    <property type="entry name" value="Papain-like_cys_pep_sf"/>
</dbReference>
<reference evidence="5 6" key="1">
    <citation type="submission" date="2014-04" db="EMBL/GenBank/DDBJ databases">
        <authorList>
            <consortium name="DOE Joint Genome Institute"/>
            <person name="Kuo A."/>
            <person name="Kohler A."/>
            <person name="Costa M.D."/>
            <person name="Nagy L.G."/>
            <person name="Floudas D."/>
            <person name="Copeland A."/>
            <person name="Barry K.W."/>
            <person name="Cichocki N."/>
            <person name="Veneault-Fourrey C."/>
            <person name="LaButti K."/>
            <person name="Lindquist E.A."/>
            <person name="Lipzen A."/>
            <person name="Lundell T."/>
            <person name="Morin E."/>
            <person name="Murat C."/>
            <person name="Sun H."/>
            <person name="Tunlid A."/>
            <person name="Henrissat B."/>
            <person name="Grigoriev I.V."/>
            <person name="Hibbett D.S."/>
            <person name="Martin F."/>
            <person name="Nordberg H.P."/>
            <person name="Cantor M.N."/>
            <person name="Hua S.X."/>
        </authorList>
    </citation>
    <scope>NUCLEOTIDE SEQUENCE [LARGE SCALE GENOMIC DNA]</scope>
    <source>
        <strain evidence="5 6">441</strain>
    </source>
</reference>
<dbReference type="GO" id="GO:0019783">
    <property type="term" value="F:ubiquitin-like protein peptidase activity"/>
    <property type="evidence" value="ECO:0007669"/>
    <property type="project" value="UniProtKB-ARBA"/>
</dbReference>
<dbReference type="Pfam" id="PF18758">
    <property type="entry name" value="KDZ"/>
    <property type="match status" value="1"/>
</dbReference>
<organism evidence="5 6">
    <name type="scientific">Pisolithus microcarpus 441</name>
    <dbReference type="NCBI Taxonomy" id="765257"/>
    <lineage>
        <taxon>Eukaryota</taxon>
        <taxon>Fungi</taxon>
        <taxon>Dikarya</taxon>
        <taxon>Basidiomycota</taxon>
        <taxon>Agaricomycotina</taxon>
        <taxon>Agaricomycetes</taxon>
        <taxon>Agaricomycetidae</taxon>
        <taxon>Boletales</taxon>
        <taxon>Sclerodermatineae</taxon>
        <taxon>Pisolithaceae</taxon>
        <taxon>Pisolithus</taxon>
    </lineage>
</organism>
<keyword evidence="6" id="KW-1185">Reference proteome</keyword>
<evidence type="ECO:0000256" key="2">
    <source>
        <dbReference type="ARBA" id="ARBA00022670"/>
    </source>
</evidence>
<dbReference type="STRING" id="765257.A0A0C9YHZ0"/>
<evidence type="ECO:0000259" key="4">
    <source>
        <dbReference type="PROSITE" id="PS50600"/>
    </source>
</evidence>
<dbReference type="GO" id="GO:0006508">
    <property type="term" value="P:proteolysis"/>
    <property type="evidence" value="ECO:0007669"/>
    <property type="project" value="UniProtKB-KW"/>
</dbReference>
<comment type="similarity">
    <text evidence="1">Belongs to the peptidase C48 family.</text>
</comment>
<dbReference type="SUPFAM" id="SSF54001">
    <property type="entry name" value="Cysteine proteinases"/>
    <property type="match status" value="1"/>
</dbReference>
<evidence type="ECO:0000256" key="3">
    <source>
        <dbReference type="ARBA" id="ARBA00022801"/>
    </source>
</evidence>
<feature type="domain" description="Ubiquitin-like protease family profile" evidence="4">
    <location>
        <begin position="537"/>
        <end position="710"/>
    </location>
</feature>
<keyword evidence="3" id="KW-0378">Hydrolase</keyword>
<gene>
    <name evidence="5" type="ORF">PISMIDRAFT_15939</name>
</gene>
<dbReference type="Gene3D" id="3.40.395.10">
    <property type="entry name" value="Adenoviral Proteinase, Chain A"/>
    <property type="match status" value="1"/>
</dbReference>
<protein>
    <recommendedName>
        <fullName evidence="4">Ubiquitin-like protease family profile domain-containing protein</fullName>
    </recommendedName>
</protein>
<evidence type="ECO:0000256" key="1">
    <source>
        <dbReference type="ARBA" id="ARBA00005234"/>
    </source>
</evidence>
<sequence>MHAYGHEWACQLVYNPRLVVGLGLSDGEGTEWLWSCFIRLIGIERTSSRQCCIWLIDRQAAAGIGAQGSAAEEVLAGCDVPIAELQSQWIVQREAQLSIQAHAPARLRKELDSVLALQADLDASECALLAACTVIEQDSKEVSARTLDILASMESSHTQLSDKLETLYASLNVQDKFLELDGVRLDFVRILLMARDLKINIRKRAIGSFFEWDKLDRAAGGKDKTLGTKLHQQTWKSITKRQPALMAAIRRFNQYCEQLEELYDPAYAIPLPSPLPTKLAELRGDSTLLQDVWVAPSVGEMPRWLEDVAVCDGIRALLKHDRCHEEQQRLGLEADNMCQWFGTEMCAVELALWQMESTFNDALSATLVDSAPDTPFFLLLQHHREAMQELMQQWPTPLASTVHYATKVSEAILLAESLSGVTPTTELHWLKPVICSWPLEDLANNEDDNTTFDINSPENDVRGPEEILPGDVLEGCEVDEKEDENEDQIVILPAVTLLWKLPHSLRNDPVDIPTISSVVKDDATRQVRPPTDGFPQLAFDPKDIQILASNEAQLNDTCLNGSAALLYSLYLPTHHGKIALLSTHDLPHIRYNATDNTLWRTMSWTKYWDKATWILPIHQPSPCSHWVMCTIDVVSHRLFLFDSFAEERPWKQDIQDIMKLVSCLFMIAMAKKVVPDRDLGDWMAFPVLLNATQNNRYDCGLWVLAQVATVLRGYEITSLRERDMIAFRRFLYMQVLRIPATVV</sequence>